<protein>
    <submittedName>
        <fullName evidence="2">Uncharacterized protein</fullName>
    </submittedName>
</protein>
<name>A0A0C3Q730_9AGAM</name>
<sequence length="663" mass="71238">MATQTDHRHVPRLSITLPSPSRISLVTQLLSQSRPLTNPSQLALAGGNGPCNSANFRNMVIASDLNFQNGVSGANNARPQTSFVPAPSFELRPPFRPARAAESTAYLALPTNTSTEPPARKRKHVEMTRELESAPFSGQKRTRLSYDPDTQRDDPGTVSPTDETVIPTPTSTSPEARLALPDLEPLGPVTLLDIAKTIQRALDALDQPDAFKQSLSDSPTGPRRHSTDASIFDQGPAEEGSSPAINLETGPPTRPTHSIPSSVLEAFKAHRPLLERRWYSMSVRGVFHALAPKLACRRTETSRVRVNFLSAKQRDDVRCGLGYESWDLRLLASLPPMLRAEFPAVERNGQLVALPHVFGDNPANTYFASLEPSQPPQKDSPSLTQAPSSYQACLPSVTLQRENSSPETSVASSSTSNPESPSSPNTSITEGTLSSERTTAPVIEDLSSSAPTSNSLVQTQTQKPFPSRNTSTSRSTNSPNPVNLQKGRAKASTASDKETRRKRRSTVHTTTTPQFLILVPPLTVRKNTLMSNPTVTQPSTFSYSTLDCPKLPLSPAVPPAAVEAPQQPVNGPSTSTSTEPASLTKASQVEEDAPAKPKKPRTLRRCSKCGVKGCKGGNQVKLCTNPCVGCGQASCDKPHTSKKQNLCVALLVGLPEGKGGREE</sequence>
<reference evidence="3" key="2">
    <citation type="submission" date="2015-01" db="EMBL/GenBank/DDBJ databases">
        <title>Evolutionary Origins and Diversification of the Mycorrhizal Mutualists.</title>
        <authorList>
            <consortium name="DOE Joint Genome Institute"/>
            <consortium name="Mycorrhizal Genomics Consortium"/>
            <person name="Kohler A."/>
            <person name="Kuo A."/>
            <person name="Nagy L.G."/>
            <person name="Floudas D."/>
            <person name="Copeland A."/>
            <person name="Barry K.W."/>
            <person name="Cichocki N."/>
            <person name="Veneault-Fourrey C."/>
            <person name="LaButti K."/>
            <person name="Lindquist E.A."/>
            <person name="Lipzen A."/>
            <person name="Lundell T."/>
            <person name="Morin E."/>
            <person name="Murat C."/>
            <person name="Riley R."/>
            <person name="Ohm R."/>
            <person name="Sun H."/>
            <person name="Tunlid A."/>
            <person name="Henrissat B."/>
            <person name="Grigoriev I.V."/>
            <person name="Hibbett D.S."/>
            <person name="Martin F."/>
        </authorList>
    </citation>
    <scope>NUCLEOTIDE SEQUENCE [LARGE SCALE GENOMIC DNA]</scope>
    <source>
        <strain evidence="3">MUT 4182</strain>
    </source>
</reference>
<dbReference type="HOGENOM" id="CLU_017634_0_0_1"/>
<dbReference type="Proteomes" id="UP000054248">
    <property type="component" value="Unassembled WGS sequence"/>
</dbReference>
<evidence type="ECO:0000313" key="2">
    <source>
        <dbReference type="EMBL" id="KIO19741.1"/>
    </source>
</evidence>
<feature type="compositionally biased region" description="Polar residues" evidence="1">
    <location>
        <begin position="158"/>
        <end position="174"/>
    </location>
</feature>
<feature type="region of interest" description="Disordered" evidence="1">
    <location>
        <begin position="557"/>
        <end position="601"/>
    </location>
</feature>
<feature type="compositionally biased region" description="Low complexity" evidence="1">
    <location>
        <begin position="402"/>
        <end position="430"/>
    </location>
</feature>
<feature type="compositionally biased region" description="Polar residues" evidence="1">
    <location>
        <begin position="570"/>
        <end position="587"/>
    </location>
</feature>
<evidence type="ECO:0000313" key="3">
    <source>
        <dbReference type="Proteomes" id="UP000054248"/>
    </source>
</evidence>
<dbReference type="AlphaFoldDB" id="A0A0C3Q730"/>
<feature type="compositionally biased region" description="Low complexity" evidence="1">
    <location>
        <begin position="466"/>
        <end position="481"/>
    </location>
</feature>
<evidence type="ECO:0000256" key="1">
    <source>
        <dbReference type="SAM" id="MobiDB-lite"/>
    </source>
</evidence>
<proteinExistence type="predicted"/>
<accession>A0A0C3Q730</accession>
<feature type="compositionally biased region" description="Basic and acidic residues" evidence="1">
    <location>
        <begin position="144"/>
        <end position="155"/>
    </location>
</feature>
<dbReference type="OrthoDB" id="3038406at2759"/>
<feature type="compositionally biased region" description="Polar residues" evidence="1">
    <location>
        <begin position="446"/>
        <end position="464"/>
    </location>
</feature>
<feature type="region of interest" description="Disordered" evidence="1">
    <location>
        <begin position="106"/>
        <end position="176"/>
    </location>
</feature>
<reference evidence="2 3" key="1">
    <citation type="submission" date="2014-04" db="EMBL/GenBank/DDBJ databases">
        <authorList>
            <consortium name="DOE Joint Genome Institute"/>
            <person name="Kuo A."/>
            <person name="Girlanda M."/>
            <person name="Perotto S."/>
            <person name="Kohler A."/>
            <person name="Nagy L.G."/>
            <person name="Floudas D."/>
            <person name="Copeland A."/>
            <person name="Barry K.W."/>
            <person name="Cichocki N."/>
            <person name="Veneault-Fourrey C."/>
            <person name="LaButti K."/>
            <person name="Lindquist E.A."/>
            <person name="Lipzen A."/>
            <person name="Lundell T."/>
            <person name="Morin E."/>
            <person name="Murat C."/>
            <person name="Sun H."/>
            <person name="Tunlid A."/>
            <person name="Henrissat B."/>
            <person name="Grigoriev I.V."/>
            <person name="Hibbett D.S."/>
            <person name="Martin F."/>
            <person name="Nordberg H.P."/>
            <person name="Cantor M.N."/>
            <person name="Hua S.X."/>
        </authorList>
    </citation>
    <scope>NUCLEOTIDE SEQUENCE [LARGE SCALE GENOMIC DNA]</scope>
    <source>
        <strain evidence="2 3">MUT 4182</strain>
    </source>
</reference>
<gene>
    <name evidence="2" type="ORF">M407DRAFT_222279</name>
</gene>
<keyword evidence="3" id="KW-1185">Reference proteome</keyword>
<organism evidence="2 3">
    <name type="scientific">Tulasnella calospora MUT 4182</name>
    <dbReference type="NCBI Taxonomy" id="1051891"/>
    <lineage>
        <taxon>Eukaryota</taxon>
        <taxon>Fungi</taxon>
        <taxon>Dikarya</taxon>
        <taxon>Basidiomycota</taxon>
        <taxon>Agaricomycotina</taxon>
        <taxon>Agaricomycetes</taxon>
        <taxon>Cantharellales</taxon>
        <taxon>Tulasnellaceae</taxon>
        <taxon>Tulasnella</taxon>
    </lineage>
</organism>
<feature type="region of interest" description="Disordered" evidence="1">
    <location>
        <begin position="398"/>
        <end position="512"/>
    </location>
</feature>
<dbReference type="EMBL" id="KN823206">
    <property type="protein sequence ID" value="KIO19741.1"/>
    <property type="molecule type" value="Genomic_DNA"/>
</dbReference>
<feature type="compositionally biased region" description="Low complexity" evidence="1">
    <location>
        <begin position="559"/>
        <end position="569"/>
    </location>
</feature>
<feature type="region of interest" description="Disordered" evidence="1">
    <location>
        <begin position="211"/>
        <end position="259"/>
    </location>
</feature>